<keyword evidence="8" id="KW-0275">Fatty acid biosynthesis</keyword>
<feature type="active site" description="Proton acceptor" evidence="6">
    <location>
        <position position="158"/>
    </location>
</feature>
<feature type="binding site" evidence="7">
    <location>
        <begin position="158"/>
        <end position="162"/>
    </location>
    <ligand>
        <name>NADP(+)</name>
        <dbReference type="ChEBI" id="CHEBI:58349"/>
    </ligand>
</feature>
<dbReference type="PANTHER" id="PTHR42760:SF133">
    <property type="entry name" value="3-OXOACYL-[ACYL-CARRIER-PROTEIN] REDUCTASE"/>
    <property type="match status" value="1"/>
</dbReference>
<dbReference type="NCBIfam" id="NF005559">
    <property type="entry name" value="PRK07231.1"/>
    <property type="match status" value="1"/>
</dbReference>
<dbReference type="PRINTS" id="PR00081">
    <property type="entry name" value="GDHRDH"/>
</dbReference>
<dbReference type="Gene3D" id="3.40.50.720">
    <property type="entry name" value="NAD(P)-binding Rossmann-like Domain"/>
    <property type="match status" value="1"/>
</dbReference>
<keyword evidence="8" id="KW-0443">Lipid metabolism</keyword>
<feature type="domain" description="Ketoreductase" evidence="9">
    <location>
        <begin position="11"/>
        <end position="189"/>
    </location>
</feature>
<keyword evidence="11" id="KW-1185">Reference proteome</keyword>
<dbReference type="InterPro" id="IPR036291">
    <property type="entry name" value="NAD(P)-bd_dom_sf"/>
</dbReference>
<dbReference type="NCBIfam" id="NF009466">
    <property type="entry name" value="PRK12826.1-2"/>
    <property type="match status" value="1"/>
</dbReference>
<evidence type="ECO:0000256" key="3">
    <source>
        <dbReference type="ARBA" id="ARBA00022857"/>
    </source>
</evidence>
<feature type="binding site" evidence="7">
    <location>
        <position position="94"/>
    </location>
    <ligand>
        <name>NADP(+)</name>
        <dbReference type="ChEBI" id="CHEBI:58349"/>
    </ligand>
</feature>
<dbReference type="KEGG" id="tpx:Turpa_2755"/>
<dbReference type="PANTHER" id="PTHR42760">
    <property type="entry name" value="SHORT-CHAIN DEHYDROGENASES/REDUCTASES FAMILY MEMBER"/>
    <property type="match status" value="1"/>
</dbReference>
<organism evidence="10 11">
    <name type="scientific">Turneriella parva (strain ATCC BAA-1111 / DSM 21527 / NCTC 11395 / H)</name>
    <name type="common">Leptospira parva</name>
    <dbReference type="NCBI Taxonomy" id="869212"/>
    <lineage>
        <taxon>Bacteria</taxon>
        <taxon>Pseudomonadati</taxon>
        <taxon>Spirochaetota</taxon>
        <taxon>Spirochaetia</taxon>
        <taxon>Leptospirales</taxon>
        <taxon>Leptospiraceae</taxon>
        <taxon>Turneriella</taxon>
    </lineage>
</organism>
<dbReference type="FunFam" id="3.40.50.720:FF:000115">
    <property type="entry name" value="3-oxoacyl-[acyl-carrier-protein] reductase FabG"/>
    <property type="match status" value="1"/>
</dbReference>
<dbReference type="OrthoDB" id="9803333at2"/>
<comment type="subunit">
    <text evidence="8">Homotetramer.</text>
</comment>
<keyword evidence="8" id="KW-0444">Lipid biosynthesis</keyword>
<evidence type="ECO:0000313" key="10">
    <source>
        <dbReference type="EMBL" id="AFM13394.1"/>
    </source>
</evidence>
<keyword evidence="8" id="KW-0276">Fatty acid metabolism</keyword>
<feature type="binding site" evidence="7">
    <location>
        <position position="191"/>
    </location>
    <ligand>
        <name>NADP(+)</name>
        <dbReference type="ChEBI" id="CHEBI:58349"/>
    </ligand>
</feature>
<dbReference type="GO" id="GO:0004316">
    <property type="term" value="F:3-oxoacyl-[acyl-carrier-protein] reductase (NADPH) activity"/>
    <property type="evidence" value="ECO:0007669"/>
    <property type="project" value="UniProtKB-UniRule"/>
</dbReference>
<dbReference type="PROSITE" id="PS00061">
    <property type="entry name" value="ADH_SHORT"/>
    <property type="match status" value="1"/>
</dbReference>
<dbReference type="InterPro" id="IPR002347">
    <property type="entry name" value="SDR_fam"/>
</dbReference>
<evidence type="ECO:0000256" key="8">
    <source>
        <dbReference type="RuleBase" id="RU366074"/>
    </source>
</evidence>
<dbReference type="PATRIC" id="fig|869212.3.peg.2777"/>
<comment type="catalytic activity">
    <reaction evidence="5 8">
        <text>a (3R)-hydroxyacyl-[ACP] + NADP(+) = a 3-oxoacyl-[ACP] + NADPH + H(+)</text>
        <dbReference type="Rhea" id="RHEA:17397"/>
        <dbReference type="Rhea" id="RHEA-COMP:9916"/>
        <dbReference type="Rhea" id="RHEA-COMP:9945"/>
        <dbReference type="ChEBI" id="CHEBI:15378"/>
        <dbReference type="ChEBI" id="CHEBI:57783"/>
        <dbReference type="ChEBI" id="CHEBI:58349"/>
        <dbReference type="ChEBI" id="CHEBI:78776"/>
        <dbReference type="ChEBI" id="CHEBI:78827"/>
        <dbReference type="EC" id="1.1.1.100"/>
    </reaction>
</comment>
<dbReference type="UniPathway" id="UPA00094"/>
<dbReference type="GO" id="GO:0051287">
    <property type="term" value="F:NAD binding"/>
    <property type="evidence" value="ECO:0007669"/>
    <property type="project" value="UniProtKB-UniRule"/>
</dbReference>
<dbReference type="NCBIfam" id="NF004198">
    <property type="entry name" value="PRK05653.1-3"/>
    <property type="match status" value="1"/>
</dbReference>
<evidence type="ECO:0000256" key="2">
    <source>
        <dbReference type="ARBA" id="ARBA00006484"/>
    </source>
</evidence>
<dbReference type="Pfam" id="PF13561">
    <property type="entry name" value="adh_short_C2"/>
    <property type="match status" value="1"/>
</dbReference>
<keyword evidence="4 8" id="KW-0560">Oxidoreductase</keyword>
<gene>
    <name evidence="10" type="ordered locus">Turpa_2755</name>
</gene>
<dbReference type="InterPro" id="IPR057326">
    <property type="entry name" value="KR_dom"/>
</dbReference>
<dbReference type="HOGENOM" id="CLU_010194_1_3_12"/>
<dbReference type="CDD" id="cd05333">
    <property type="entry name" value="BKR_SDR_c"/>
    <property type="match status" value="1"/>
</dbReference>
<accession>I4B7Y7</accession>
<dbReference type="Proteomes" id="UP000006048">
    <property type="component" value="Chromosome"/>
</dbReference>
<evidence type="ECO:0000256" key="5">
    <source>
        <dbReference type="ARBA" id="ARBA00048508"/>
    </source>
</evidence>
<dbReference type="AlphaFoldDB" id="I4B7Y7"/>
<evidence type="ECO:0000256" key="6">
    <source>
        <dbReference type="PIRSR" id="PIRSR611284-1"/>
    </source>
</evidence>
<dbReference type="SMART" id="SM00822">
    <property type="entry name" value="PKS_KR"/>
    <property type="match status" value="1"/>
</dbReference>
<sequence>MKTVIEDLKDAVVIVTGSGRGIGRGIAEQFAAQGSKLVITDIDAATAEQTAQEIAKMGVETISMACDVSKYDQAEALANKAVEKWGKIDVLVNNAGITMDGLFLRMKPDQWQKVIDINLTGTYNCAHAAVNHMRKARKGAIVNISSIAAGGNPGQANYSASKAGVLGFTYALGKELAPMGIRVNAVAPGFIKTPMTDKIPEKLREQMIAAIPLKRPGEPDDIAKVILFLASDLSAYVTAQCIHVNGGLAGL</sequence>
<name>I4B7Y7_TURPD</name>
<keyword evidence="3 7" id="KW-0521">NADP</keyword>
<comment type="similarity">
    <text evidence="2 8">Belongs to the short-chain dehydrogenases/reductases (SDR) family.</text>
</comment>
<evidence type="ECO:0000256" key="1">
    <source>
        <dbReference type="ARBA" id="ARBA00002607"/>
    </source>
</evidence>
<evidence type="ECO:0000256" key="4">
    <source>
        <dbReference type="ARBA" id="ARBA00023002"/>
    </source>
</evidence>
<comment type="function">
    <text evidence="1 8">Catalyzes the NADPH-dependent reduction of beta-ketoacyl-ACP substrates to beta-hydroxyacyl-ACP products, the first reductive step in the elongation cycle of fatty acid biosynthesis.</text>
</comment>
<dbReference type="PRINTS" id="PR00080">
    <property type="entry name" value="SDRFAMILY"/>
</dbReference>
<dbReference type="InterPro" id="IPR011284">
    <property type="entry name" value="3oxo_ACP_reduc"/>
</dbReference>
<comment type="pathway">
    <text evidence="8">Lipid metabolism; fatty acid biosynthesis.</text>
</comment>
<protein>
    <recommendedName>
        <fullName evidence="8">3-oxoacyl-[acyl-carrier-protein] reductase</fullName>
        <ecNumber evidence="8">1.1.1.100</ecNumber>
    </recommendedName>
</protein>
<dbReference type="NCBIfam" id="TIGR01830">
    <property type="entry name" value="3oxo_ACP_reduc"/>
    <property type="match status" value="1"/>
</dbReference>
<evidence type="ECO:0000313" key="11">
    <source>
        <dbReference type="Proteomes" id="UP000006048"/>
    </source>
</evidence>
<reference evidence="10 11" key="1">
    <citation type="submission" date="2012-06" db="EMBL/GenBank/DDBJ databases">
        <title>The complete chromosome of genome of Turneriella parva DSM 21527.</title>
        <authorList>
            <consortium name="US DOE Joint Genome Institute (JGI-PGF)"/>
            <person name="Lucas S."/>
            <person name="Han J."/>
            <person name="Lapidus A."/>
            <person name="Bruce D."/>
            <person name="Goodwin L."/>
            <person name="Pitluck S."/>
            <person name="Peters L."/>
            <person name="Kyrpides N."/>
            <person name="Mavromatis K."/>
            <person name="Ivanova N."/>
            <person name="Mikhailova N."/>
            <person name="Chertkov O."/>
            <person name="Detter J.C."/>
            <person name="Tapia R."/>
            <person name="Han C."/>
            <person name="Land M."/>
            <person name="Hauser L."/>
            <person name="Markowitz V."/>
            <person name="Cheng J.-F."/>
            <person name="Hugenholtz P."/>
            <person name="Woyke T."/>
            <person name="Wu D."/>
            <person name="Gronow S."/>
            <person name="Wellnitz S."/>
            <person name="Brambilla E."/>
            <person name="Klenk H.-P."/>
            <person name="Eisen J.A."/>
        </authorList>
    </citation>
    <scope>NUCLEOTIDE SEQUENCE [LARGE SCALE GENOMIC DNA]</scope>
    <source>
        <strain evidence="11">ATCC BAA-1111 / DSM 21527 / NCTC 11395 / H</strain>
    </source>
</reference>
<dbReference type="InterPro" id="IPR020904">
    <property type="entry name" value="Sc_DH/Rdtase_CS"/>
</dbReference>
<dbReference type="STRING" id="869212.Turpa_2755"/>
<dbReference type="EMBL" id="CP002959">
    <property type="protein sequence ID" value="AFM13394.1"/>
    <property type="molecule type" value="Genomic_DNA"/>
</dbReference>
<evidence type="ECO:0000256" key="7">
    <source>
        <dbReference type="PIRSR" id="PIRSR611284-2"/>
    </source>
</evidence>
<evidence type="ECO:0000259" key="9">
    <source>
        <dbReference type="SMART" id="SM00822"/>
    </source>
</evidence>
<dbReference type="GO" id="GO:0006633">
    <property type="term" value="P:fatty acid biosynthetic process"/>
    <property type="evidence" value="ECO:0007669"/>
    <property type="project" value="UniProtKB-UniPathway"/>
</dbReference>
<proteinExistence type="inferred from homology"/>
<dbReference type="EC" id="1.1.1.100" evidence="8"/>
<dbReference type="SUPFAM" id="SSF51735">
    <property type="entry name" value="NAD(P)-binding Rossmann-fold domains"/>
    <property type="match status" value="1"/>
</dbReference>
<feature type="binding site" evidence="7">
    <location>
        <begin position="17"/>
        <end position="20"/>
    </location>
    <ligand>
        <name>NADP(+)</name>
        <dbReference type="ChEBI" id="CHEBI:58349"/>
    </ligand>
</feature>